<dbReference type="FunFam" id="1.20.200.10:FF:000002">
    <property type="entry name" value="Argininosuccinate lyase"/>
    <property type="match status" value="1"/>
</dbReference>
<keyword evidence="5 6" id="KW-0456">Lyase</keyword>
<gene>
    <name evidence="6 9" type="primary">argH</name>
    <name evidence="9" type="ORF">Spaf_1297</name>
</gene>
<dbReference type="HAMAP" id="MF_00006">
    <property type="entry name" value="Arg_succ_lyase"/>
    <property type="match status" value="1"/>
</dbReference>
<evidence type="ECO:0000259" key="8">
    <source>
        <dbReference type="Pfam" id="PF14698"/>
    </source>
</evidence>
<reference evidence="9 10" key="1">
    <citation type="journal article" date="2012" name="PLoS ONE">
        <title>Complete Genome and Transcriptomes of Streptococcus parasanguinis FW213: Phylogenic Relations and Potential Virulence Mechanisms.</title>
        <authorList>
            <person name="Geng J."/>
            <person name="Chiu C.H."/>
            <person name="Tang P."/>
            <person name="Chen Y."/>
            <person name="Shieh H.R."/>
            <person name="Hu S."/>
            <person name="Chen Y.Y."/>
        </authorList>
    </citation>
    <scope>NUCLEOTIDE SEQUENCE [LARGE SCALE GENOMIC DNA]</scope>
    <source>
        <strain evidence="9 10">FW213</strain>
    </source>
</reference>
<dbReference type="NCBIfam" id="TIGR00838">
    <property type="entry name" value="argH"/>
    <property type="match status" value="1"/>
</dbReference>
<dbReference type="AlphaFoldDB" id="I1ZMK6"/>
<comment type="catalytic activity">
    <reaction evidence="6">
        <text>2-(N(omega)-L-arginino)succinate = fumarate + L-arginine</text>
        <dbReference type="Rhea" id="RHEA:24020"/>
        <dbReference type="ChEBI" id="CHEBI:29806"/>
        <dbReference type="ChEBI" id="CHEBI:32682"/>
        <dbReference type="ChEBI" id="CHEBI:57472"/>
        <dbReference type="EC" id="4.3.2.1"/>
    </reaction>
</comment>
<dbReference type="PaxDb" id="1114965-Spaf_1297"/>
<dbReference type="eggNOG" id="COG0165">
    <property type="taxonomic scope" value="Bacteria"/>
</dbReference>
<dbReference type="PANTHER" id="PTHR43814">
    <property type="entry name" value="ARGININOSUCCINATE LYASE"/>
    <property type="match status" value="1"/>
</dbReference>
<proteinExistence type="inferred from homology"/>
<comment type="pathway">
    <text evidence="1 6">Amino-acid biosynthesis; L-arginine biosynthesis; L-arginine from L-ornithine and carbamoyl phosphate: step 3/3.</text>
</comment>
<name>I1ZMK6_STRPA</name>
<dbReference type="GO" id="GO:0004056">
    <property type="term" value="F:argininosuccinate lyase activity"/>
    <property type="evidence" value="ECO:0007669"/>
    <property type="project" value="UniProtKB-UniRule"/>
</dbReference>
<dbReference type="InterPro" id="IPR009049">
    <property type="entry name" value="Argininosuccinate_lyase"/>
</dbReference>
<dbReference type="GO" id="GO:0005829">
    <property type="term" value="C:cytosol"/>
    <property type="evidence" value="ECO:0007669"/>
    <property type="project" value="TreeGrafter"/>
</dbReference>
<evidence type="ECO:0000256" key="1">
    <source>
        <dbReference type="ARBA" id="ARBA00004941"/>
    </source>
</evidence>
<evidence type="ECO:0000256" key="5">
    <source>
        <dbReference type="ARBA" id="ARBA00023239"/>
    </source>
</evidence>
<keyword evidence="4 6" id="KW-0028">Amino-acid biosynthesis</keyword>
<dbReference type="STRING" id="1114965.Spaf_1297"/>
<dbReference type="PATRIC" id="fig|1114965.3.peg.1250"/>
<keyword evidence="3 6" id="KW-0055">Arginine biosynthesis</keyword>
<dbReference type="InterPro" id="IPR022761">
    <property type="entry name" value="Fumarate_lyase_N"/>
</dbReference>
<dbReference type="Pfam" id="PF14698">
    <property type="entry name" value="ASL_C2"/>
    <property type="match status" value="1"/>
</dbReference>
<dbReference type="InterPro" id="IPR000362">
    <property type="entry name" value="Fumarate_lyase_fam"/>
</dbReference>
<dbReference type="EC" id="4.3.2.1" evidence="2 6"/>
<dbReference type="PROSITE" id="PS00163">
    <property type="entry name" value="FUMARATE_LYASES"/>
    <property type="match status" value="1"/>
</dbReference>
<evidence type="ECO:0000256" key="3">
    <source>
        <dbReference type="ARBA" id="ARBA00022571"/>
    </source>
</evidence>
<dbReference type="InterPro" id="IPR008948">
    <property type="entry name" value="L-Aspartase-like"/>
</dbReference>
<dbReference type="Proteomes" id="UP000002865">
    <property type="component" value="Chromosome"/>
</dbReference>
<dbReference type="Gene3D" id="1.10.40.30">
    <property type="entry name" value="Fumarase/aspartase (C-terminal domain)"/>
    <property type="match status" value="1"/>
</dbReference>
<accession>I1ZMK6</accession>
<dbReference type="SUPFAM" id="SSF48557">
    <property type="entry name" value="L-aspartase-like"/>
    <property type="match status" value="1"/>
</dbReference>
<dbReference type="KEGG" id="scf:Spaf_1297"/>
<sequence>MTMANHKLWGGRFEASLEDWVEEFGASIGFDYRLAPYDLAGQLGPCKNARSDWYLTQEEAKAIEAGLETLLARYQAGEIAFDVQNEDIHMNMEALLTEEIGPVAGKLHTARSRNDQVATDMHLYLKDHLQQIGQKLWHLRQVLVSLAEEHVETIMPGYTHLQHAQPISFAHHLLAYYQMFTRDSQRFAFNMDHTDLSPLGAAALAGTTFPIDRELSADLMGFKGIYHNSLDAVSDRDFILEFLSNSSILIMHLSRFCEELINWCSYEYGFISLSDTFSTGSSIMPQKKNPDMAELIRGKSGRVYGHLMGLLTIMKSLPLAYNKDLQEDKEGMFDTVDTIEKSLDIMAGMLSTMTVNKDRMLTSTQKDFSNATELADYLAKKGLPFREAHEIVGKLVLEFSKAGNYLQDIPLTRYQEVFPLIEEDIYQVLQSETAVQKRNSLGGTGFEQIQLELQWAKKDLENH</sequence>
<dbReference type="Gene3D" id="1.10.275.10">
    <property type="entry name" value="Fumarase/aspartase (N-terminal domain)"/>
    <property type="match status" value="1"/>
</dbReference>
<dbReference type="PRINTS" id="PR00145">
    <property type="entry name" value="ARGSUCLYASE"/>
</dbReference>
<comment type="subcellular location">
    <subcellularLocation>
        <location evidence="6">Cytoplasm</location>
    </subcellularLocation>
</comment>
<evidence type="ECO:0000256" key="4">
    <source>
        <dbReference type="ARBA" id="ARBA00022605"/>
    </source>
</evidence>
<dbReference type="CDD" id="cd01359">
    <property type="entry name" value="Argininosuccinate_lyase"/>
    <property type="match status" value="1"/>
</dbReference>
<feature type="domain" description="Fumarate lyase N-terminal" evidence="7">
    <location>
        <begin position="11"/>
        <end position="305"/>
    </location>
</feature>
<dbReference type="InterPro" id="IPR029419">
    <property type="entry name" value="Arg_succ_lyase_C"/>
</dbReference>
<dbReference type="UniPathway" id="UPA00068">
    <property type="reaction ID" value="UER00114"/>
</dbReference>
<dbReference type="EMBL" id="CP003122">
    <property type="protein sequence ID" value="AFJ26280.1"/>
    <property type="molecule type" value="Genomic_DNA"/>
</dbReference>
<dbReference type="InterPro" id="IPR020557">
    <property type="entry name" value="Fumarate_lyase_CS"/>
</dbReference>
<dbReference type="InterPro" id="IPR024083">
    <property type="entry name" value="Fumarase/histidase_N"/>
</dbReference>
<organism evidence="9 10">
    <name type="scientific">Streptococcus parasanguinis FW213</name>
    <dbReference type="NCBI Taxonomy" id="1114965"/>
    <lineage>
        <taxon>Bacteria</taxon>
        <taxon>Bacillati</taxon>
        <taxon>Bacillota</taxon>
        <taxon>Bacilli</taxon>
        <taxon>Lactobacillales</taxon>
        <taxon>Streptococcaceae</taxon>
        <taxon>Streptococcus</taxon>
    </lineage>
</organism>
<dbReference type="HOGENOM" id="CLU_027272_2_3_9"/>
<dbReference type="PRINTS" id="PR00149">
    <property type="entry name" value="FUMRATELYASE"/>
</dbReference>
<feature type="domain" description="Argininosuccinate lyase C-terminal" evidence="8">
    <location>
        <begin position="368"/>
        <end position="436"/>
    </location>
</feature>
<evidence type="ECO:0000256" key="6">
    <source>
        <dbReference type="HAMAP-Rule" id="MF_00006"/>
    </source>
</evidence>
<evidence type="ECO:0000256" key="2">
    <source>
        <dbReference type="ARBA" id="ARBA00012338"/>
    </source>
</evidence>
<evidence type="ECO:0000313" key="9">
    <source>
        <dbReference type="EMBL" id="AFJ26280.1"/>
    </source>
</evidence>
<evidence type="ECO:0000259" key="7">
    <source>
        <dbReference type="Pfam" id="PF00206"/>
    </source>
</evidence>
<comment type="similarity">
    <text evidence="6">Belongs to the lyase 1 family. Argininosuccinate lyase subfamily.</text>
</comment>
<protein>
    <recommendedName>
        <fullName evidence="2 6">Argininosuccinate lyase</fullName>
        <shortName evidence="6">ASAL</shortName>
        <ecNumber evidence="2 6">4.3.2.1</ecNumber>
    </recommendedName>
    <alternativeName>
        <fullName evidence="6">Arginosuccinase</fullName>
    </alternativeName>
</protein>
<dbReference type="PANTHER" id="PTHR43814:SF1">
    <property type="entry name" value="ARGININOSUCCINATE LYASE"/>
    <property type="match status" value="1"/>
</dbReference>
<evidence type="ECO:0000313" key="10">
    <source>
        <dbReference type="Proteomes" id="UP000002865"/>
    </source>
</evidence>
<dbReference type="Gene3D" id="1.20.200.10">
    <property type="entry name" value="Fumarase/aspartase (Central domain)"/>
    <property type="match status" value="1"/>
</dbReference>
<dbReference type="FunFam" id="1.10.40.30:FF:000001">
    <property type="entry name" value="Argininosuccinate lyase"/>
    <property type="match status" value="1"/>
</dbReference>
<dbReference type="Pfam" id="PF00206">
    <property type="entry name" value="Lyase_1"/>
    <property type="match status" value="1"/>
</dbReference>
<dbReference type="GO" id="GO:0042450">
    <property type="term" value="P:L-arginine biosynthetic process via ornithine"/>
    <property type="evidence" value="ECO:0007669"/>
    <property type="project" value="UniProtKB-UniRule"/>
</dbReference>
<keyword evidence="6" id="KW-0963">Cytoplasm</keyword>